<dbReference type="Pfam" id="PF08840">
    <property type="entry name" value="BAAT_C"/>
    <property type="match status" value="1"/>
</dbReference>
<comment type="caution">
    <text evidence="4">The sequence shown here is derived from an EMBL/GenBank/DDBJ whole genome shotgun (WGS) entry which is preliminary data.</text>
</comment>
<gene>
    <name evidence="4" type="ORF">GC106_81300</name>
</gene>
<evidence type="ECO:0000313" key="5">
    <source>
        <dbReference type="Proteomes" id="UP000763557"/>
    </source>
</evidence>
<dbReference type="InterPro" id="IPR016662">
    <property type="entry name" value="Acyl-CoA_thioEstase_long-chain"/>
</dbReference>
<dbReference type="GO" id="GO:0016787">
    <property type="term" value="F:hydrolase activity"/>
    <property type="evidence" value="ECO:0007669"/>
    <property type="project" value="UniProtKB-KW"/>
</dbReference>
<evidence type="ECO:0000259" key="2">
    <source>
        <dbReference type="Pfam" id="PF04775"/>
    </source>
</evidence>
<dbReference type="Gene3D" id="2.60.40.2240">
    <property type="entry name" value="Acyl-CoA thioester hydrolase/BAAT N-terminal domain"/>
    <property type="match status" value="1"/>
</dbReference>
<keyword evidence="5" id="KW-1185">Reference proteome</keyword>
<keyword evidence="4" id="KW-0378">Hydrolase</keyword>
<dbReference type="RefSeq" id="WP_173142020.1">
    <property type="nucleotide sequence ID" value="NZ_CBCSGW010000003.1"/>
</dbReference>
<dbReference type="PIRSF" id="PIRSF016521">
    <property type="entry name" value="Acyl-CoA_hydro"/>
    <property type="match status" value="1"/>
</dbReference>
<comment type="similarity">
    <text evidence="1">Belongs to the C/M/P thioester hydrolase family.</text>
</comment>
<dbReference type="Proteomes" id="UP000763557">
    <property type="component" value="Unassembled WGS sequence"/>
</dbReference>
<dbReference type="Gene3D" id="3.40.50.1820">
    <property type="entry name" value="alpha/beta hydrolase"/>
    <property type="match status" value="1"/>
</dbReference>
<dbReference type="PANTHER" id="PTHR10824:SF39">
    <property type="entry name" value="DYNEIN AXONEMAL LIGHT CHAIN 1"/>
    <property type="match status" value="1"/>
</dbReference>
<dbReference type="SUPFAM" id="SSF53474">
    <property type="entry name" value="alpha/beta-Hydrolases"/>
    <property type="match status" value="1"/>
</dbReference>
<evidence type="ECO:0000256" key="1">
    <source>
        <dbReference type="ARBA" id="ARBA00006538"/>
    </source>
</evidence>
<dbReference type="PANTHER" id="PTHR10824">
    <property type="entry name" value="ACYL-COENZYME A THIOESTERASE-RELATED"/>
    <property type="match status" value="1"/>
</dbReference>
<accession>A0ABX2FHH5</accession>
<dbReference type="EMBL" id="JAAATY010000046">
    <property type="protein sequence ID" value="NRN70856.1"/>
    <property type="molecule type" value="Genomic_DNA"/>
</dbReference>
<name>A0ABX2FHH5_9PSEU</name>
<dbReference type="Pfam" id="PF04775">
    <property type="entry name" value="Bile_Hydr_Trans"/>
    <property type="match status" value="1"/>
</dbReference>
<organism evidence="4 5">
    <name type="scientific">Kibdelosporangium persicum</name>
    <dbReference type="NCBI Taxonomy" id="2698649"/>
    <lineage>
        <taxon>Bacteria</taxon>
        <taxon>Bacillati</taxon>
        <taxon>Actinomycetota</taxon>
        <taxon>Actinomycetes</taxon>
        <taxon>Pseudonocardiales</taxon>
        <taxon>Pseudonocardiaceae</taxon>
        <taxon>Kibdelosporangium</taxon>
    </lineage>
</organism>
<feature type="domain" description="BAAT/Acyl-CoA thioester hydrolase C-terminal" evidence="3">
    <location>
        <begin position="208"/>
        <end position="437"/>
    </location>
</feature>
<dbReference type="InterPro" id="IPR006862">
    <property type="entry name" value="Thio_Ohase/aa_AcTrfase"/>
</dbReference>
<evidence type="ECO:0000259" key="3">
    <source>
        <dbReference type="Pfam" id="PF08840"/>
    </source>
</evidence>
<reference evidence="4 5" key="1">
    <citation type="submission" date="2020-01" db="EMBL/GenBank/DDBJ databases">
        <title>Kibdelosporangium persica a novel Actinomycetes from a hot desert in Iran.</title>
        <authorList>
            <person name="Safaei N."/>
            <person name="Zaburannyi N."/>
            <person name="Mueller R."/>
            <person name="Wink J."/>
        </authorList>
    </citation>
    <scope>NUCLEOTIDE SEQUENCE [LARGE SCALE GENOMIC DNA]</scope>
    <source>
        <strain evidence="4 5">4NS15</strain>
    </source>
</reference>
<proteinExistence type="inferred from homology"/>
<dbReference type="InterPro" id="IPR029058">
    <property type="entry name" value="AB_hydrolase_fold"/>
</dbReference>
<dbReference type="InterPro" id="IPR014940">
    <property type="entry name" value="BAAT_C"/>
</dbReference>
<protein>
    <submittedName>
        <fullName evidence="4">Acyl-CoA thioester hydrolase/BAAT N-terminal region</fullName>
    </submittedName>
</protein>
<dbReference type="InterPro" id="IPR042490">
    <property type="entry name" value="Thio_Ohase/BAAT_N"/>
</dbReference>
<sequence length="438" mass="46366">MPDDHAPHSPTPARILVEPADPLVDTPLDIRLAGFAPADEVVVRCQMIDPRGRRWESAVTVHTGEDGGLDLAAATPAAGTYDEPDAMGLVWSMKAKGKPDKSLRDRRILPPAQISLTAEKDGQLLARATVDRLRLPVDVQRVPVRSDGLVGTLFWPREGGPYPGVLLLGGSEGGLHELDAALLAARGYAVLALAYFGMRGVPSDLVSIPLEYFGKAMSFLRGRRKVQGDRLGVIGGSRGGEAALLLAATYPDIAVAVSLVGAGVITQGISRKRRLLDTLHEQVPAWTYRGKALPFLPNQVPAELTEQVAAKVPVELGLAFTPSLADRDAVTAAAIPVEQIRGAVLAITAGDDRMWPCTELSELAIQRLAAAGHNAAKHVHYPDAGHLIAAPPYGPTTEILTPGPGVRFRTGGSAKANAAARVGAWHALTEFLEEHLAS</sequence>
<evidence type="ECO:0000313" key="4">
    <source>
        <dbReference type="EMBL" id="NRN70856.1"/>
    </source>
</evidence>
<feature type="domain" description="Acyl-CoA thioester hydrolase/bile acid-CoA amino acid N-acetyltransferase" evidence="2">
    <location>
        <begin position="25"/>
        <end position="145"/>
    </location>
</feature>